<feature type="domain" description="AB hydrolase-1" evidence="1">
    <location>
        <begin position="24"/>
        <end position="254"/>
    </location>
</feature>
<dbReference type="PANTHER" id="PTHR43689">
    <property type="entry name" value="HYDROLASE"/>
    <property type="match status" value="1"/>
</dbReference>
<dbReference type="Pfam" id="PF12697">
    <property type="entry name" value="Abhydrolase_6"/>
    <property type="match status" value="1"/>
</dbReference>
<dbReference type="InterPro" id="IPR029058">
    <property type="entry name" value="AB_hydrolase_fold"/>
</dbReference>
<evidence type="ECO:0000313" key="2">
    <source>
        <dbReference type="EMBL" id="RKR89247.1"/>
    </source>
</evidence>
<accession>A0A495JJY8</accession>
<dbReference type="PRINTS" id="PR00111">
    <property type="entry name" value="ABHYDROLASE"/>
</dbReference>
<comment type="caution">
    <text evidence="2">The sequence shown here is derived from an EMBL/GenBank/DDBJ whole genome shotgun (WGS) entry which is preliminary data.</text>
</comment>
<dbReference type="InterPro" id="IPR000073">
    <property type="entry name" value="AB_hydrolase_1"/>
</dbReference>
<reference evidence="2 3" key="1">
    <citation type="submission" date="2018-10" db="EMBL/GenBank/DDBJ databases">
        <title>Sequencing the genomes of 1000 actinobacteria strains.</title>
        <authorList>
            <person name="Klenk H.-P."/>
        </authorList>
    </citation>
    <scope>NUCLEOTIDE SEQUENCE [LARGE SCALE GENOMIC DNA]</scope>
    <source>
        <strain evidence="2 3">DSM 45175</strain>
    </source>
</reference>
<protein>
    <submittedName>
        <fullName evidence="2">Pimeloyl-ACP methyl ester carboxylesterase</fullName>
    </submittedName>
</protein>
<organism evidence="2 3">
    <name type="scientific">Micromonospora pisi</name>
    <dbReference type="NCBI Taxonomy" id="589240"/>
    <lineage>
        <taxon>Bacteria</taxon>
        <taxon>Bacillati</taxon>
        <taxon>Actinomycetota</taxon>
        <taxon>Actinomycetes</taxon>
        <taxon>Micromonosporales</taxon>
        <taxon>Micromonosporaceae</taxon>
        <taxon>Micromonospora</taxon>
    </lineage>
</organism>
<evidence type="ECO:0000313" key="3">
    <source>
        <dbReference type="Proteomes" id="UP000277671"/>
    </source>
</evidence>
<dbReference type="PANTHER" id="PTHR43689:SF38">
    <property type="entry name" value="AB HYDROLASE-1 DOMAIN-CONTAINING PROTEIN"/>
    <property type="match status" value="1"/>
</dbReference>
<dbReference type="GO" id="GO:0003824">
    <property type="term" value="F:catalytic activity"/>
    <property type="evidence" value="ECO:0007669"/>
    <property type="project" value="InterPro"/>
</dbReference>
<dbReference type="Gene3D" id="3.40.50.1820">
    <property type="entry name" value="alpha/beta hydrolase"/>
    <property type="match status" value="1"/>
</dbReference>
<sequence length="268" mass="29367">MSINYLDRGEARLAYTVRGEGPLVICLPGMGELRSSYRFTEPALVEAGYRVAVLDLRGHGDSDDGFHRYDDDALAGDALALVDQLGGPALLVGNSMGTSAAVLAAAAEPGKVSGIALIAPFVRDPKINPLMRLILRLLLVKPWGPAAWLAYHRTLFPGRPPTDLAEHRNRLRESLRRGDHWRSFVRTTRTSHEPVQRRLDQVRASTLVVMGEKDPDYPDPAAEARYVAERLRGELLLVPGSGHYPMAEYPEQVNPALISFANRVTAGA</sequence>
<dbReference type="InterPro" id="IPR000639">
    <property type="entry name" value="Epox_hydrolase-like"/>
</dbReference>
<dbReference type="SUPFAM" id="SSF53474">
    <property type="entry name" value="alpha/beta-Hydrolases"/>
    <property type="match status" value="1"/>
</dbReference>
<dbReference type="Proteomes" id="UP000277671">
    <property type="component" value="Unassembled WGS sequence"/>
</dbReference>
<evidence type="ECO:0000259" key="1">
    <source>
        <dbReference type="Pfam" id="PF12697"/>
    </source>
</evidence>
<dbReference type="RefSeq" id="WP_121157726.1">
    <property type="nucleotide sequence ID" value="NZ_RBKT01000001.1"/>
</dbReference>
<dbReference type="EMBL" id="RBKT01000001">
    <property type="protein sequence ID" value="RKR89247.1"/>
    <property type="molecule type" value="Genomic_DNA"/>
</dbReference>
<gene>
    <name evidence="2" type="ORF">BDK92_3587</name>
</gene>
<keyword evidence="3" id="KW-1185">Reference proteome</keyword>
<dbReference type="AlphaFoldDB" id="A0A495JJY8"/>
<dbReference type="PRINTS" id="PR00412">
    <property type="entry name" value="EPOXHYDRLASE"/>
</dbReference>
<name>A0A495JJY8_9ACTN</name>
<proteinExistence type="predicted"/>
<dbReference type="OrthoDB" id="3771266at2"/>